<keyword evidence="2" id="KW-1185">Reference proteome</keyword>
<dbReference type="KEGG" id="ttr:Tter_1133"/>
<reference evidence="2" key="1">
    <citation type="journal article" date="2010" name="Stand. Genomic Sci.">
        <title>Complete genome sequence of 'Thermobaculum terrenum' type strain (YNP1).</title>
        <authorList>
            <person name="Kiss H."/>
            <person name="Cleland D."/>
            <person name="Lapidus A."/>
            <person name="Lucas S."/>
            <person name="Glavina Del Rio T."/>
            <person name="Nolan M."/>
            <person name="Tice H."/>
            <person name="Han C."/>
            <person name="Goodwin L."/>
            <person name="Pitluck S."/>
            <person name="Liolios K."/>
            <person name="Ivanova N."/>
            <person name="Mavromatis K."/>
            <person name="Ovchinnikova G."/>
            <person name="Pati A."/>
            <person name="Chen A."/>
            <person name="Palaniappan K."/>
            <person name="Land M."/>
            <person name="Hauser L."/>
            <person name="Chang Y."/>
            <person name="Jeffries C."/>
            <person name="Lu M."/>
            <person name="Brettin T."/>
            <person name="Detter J."/>
            <person name="Goker M."/>
            <person name="Tindall B."/>
            <person name="Beck B."/>
            <person name="McDermott T."/>
            <person name="Woyke T."/>
            <person name="Bristow J."/>
            <person name="Eisen J."/>
            <person name="Markowitz V."/>
            <person name="Hugenholtz P."/>
            <person name="Kyrpides N."/>
            <person name="Klenk H."/>
            <person name="Cheng J."/>
        </authorList>
    </citation>
    <scope>NUCLEOTIDE SEQUENCE [LARGE SCALE GENOMIC DNA]</scope>
    <source>
        <strain evidence="2">ATCC BAA-798 / YNP1</strain>
    </source>
</reference>
<proteinExistence type="predicted"/>
<name>D1CB83_THET1</name>
<dbReference type="EMBL" id="CP001825">
    <property type="protein sequence ID" value="ACZ42048.1"/>
    <property type="molecule type" value="Genomic_DNA"/>
</dbReference>
<sequence>METIEKPVVVVANSPRVYREAISGAIYRLRPKLEVVCIEPENLPNRCCDFGKKILVISNLPLESLSLKCTDIPTFWITLYYNGKSSILYLNGKVQSYYEDITLDDFLDILDNIVYQLESP</sequence>
<dbReference type="AlphaFoldDB" id="D1CB83"/>
<dbReference type="RefSeq" id="WP_012875083.1">
    <property type="nucleotide sequence ID" value="NC_013525.1"/>
</dbReference>
<evidence type="ECO:0000313" key="2">
    <source>
        <dbReference type="Proteomes" id="UP000000323"/>
    </source>
</evidence>
<dbReference type="HOGENOM" id="CLU_2048640_0_0_0"/>
<protein>
    <submittedName>
        <fullName evidence="1">Uncharacterized protein</fullName>
    </submittedName>
</protein>
<evidence type="ECO:0000313" key="1">
    <source>
        <dbReference type="EMBL" id="ACZ42048.1"/>
    </source>
</evidence>
<gene>
    <name evidence="1" type="ordered locus">Tter_1133</name>
</gene>
<dbReference type="Proteomes" id="UP000000323">
    <property type="component" value="Chromosome 1"/>
</dbReference>
<organism evidence="1 2">
    <name type="scientific">Thermobaculum terrenum (strain ATCC BAA-798 / CCMEE 7001 / YNP1)</name>
    <dbReference type="NCBI Taxonomy" id="525904"/>
    <lineage>
        <taxon>Bacteria</taxon>
        <taxon>Bacillati</taxon>
        <taxon>Chloroflexota</taxon>
        <taxon>Chloroflexia</taxon>
        <taxon>Candidatus Thermobaculales</taxon>
        <taxon>Candidatus Thermobaculaceae</taxon>
        <taxon>Thermobaculum</taxon>
    </lineage>
</organism>
<accession>D1CB83</accession>
<dbReference type="STRING" id="525904.Tter_1133"/>